<evidence type="ECO:0000256" key="9">
    <source>
        <dbReference type="ARBA" id="ARBA00023136"/>
    </source>
</evidence>
<keyword evidence="7" id="KW-0915">Sodium</keyword>
<evidence type="ECO:0000313" key="16">
    <source>
        <dbReference type="Proteomes" id="UP000287033"/>
    </source>
</evidence>
<keyword evidence="13 14" id="KW-0407">Ion channel</keyword>
<evidence type="ECO:0000256" key="2">
    <source>
        <dbReference type="ARBA" id="ARBA00022448"/>
    </source>
</evidence>
<keyword evidence="2 14" id="KW-0813">Transport</keyword>
<evidence type="ECO:0000256" key="10">
    <source>
        <dbReference type="ARBA" id="ARBA00023157"/>
    </source>
</evidence>
<protein>
    <submittedName>
        <fullName evidence="15">Uncharacterized protein</fullName>
    </submittedName>
</protein>
<dbReference type="EMBL" id="BEZZ01005462">
    <property type="protein sequence ID" value="GCC17393.1"/>
    <property type="molecule type" value="Genomic_DNA"/>
</dbReference>
<dbReference type="Pfam" id="PF00858">
    <property type="entry name" value="ASC"/>
    <property type="match status" value="1"/>
</dbReference>
<keyword evidence="3 14" id="KW-0894">Sodium channel</keyword>
<proteinExistence type="inferred from homology"/>
<feature type="non-terminal residue" evidence="15">
    <location>
        <position position="1"/>
    </location>
</feature>
<dbReference type="PANTHER" id="PTHR11690">
    <property type="entry name" value="AMILORIDE-SENSITIVE SODIUM CHANNEL-RELATED"/>
    <property type="match status" value="1"/>
</dbReference>
<dbReference type="InterPro" id="IPR001873">
    <property type="entry name" value="ENaC"/>
</dbReference>
<evidence type="ECO:0000313" key="15">
    <source>
        <dbReference type="EMBL" id="GCC17393.1"/>
    </source>
</evidence>
<evidence type="ECO:0000256" key="12">
    <source>
        <dbReference type="ARBA" id="ARBA00023201"/>
    </source>
</evidence>
<dbReference type="Proteomes" id="UP000287033">
    <property type="component" value="Unassembled WGS sequence"/>
</dbReference>
<accession>A0A401RGX0</accession>
<dbReference type="OrthoDB" id="6502088at2759"/>
<sequence>SSVTQPVHCTETLASLLYKAFVHTTQMPIEIVCKIAFSEDDEKQKGAVECDKRSLIEEGCQSSTTDLVTFADTCSLHGINHIFVPGGCGLKQSLWAVAFISSVMLFLYQVVNCTMYYLKHHHVTALDEEVHHEIPFPAITICNMNRFRHTALTDADIYHLANMTGLPPKSKDAHKAVTQGYPVADMMDIFNRTGHQIEEMLKNCNFSGSYCSAHNFSVVGLSLH</sequence>
<dbReference type="GO" id="GO:0015280">
    <property type="term" value="F:ligand-gated sodium channel activity"/>
    <property type="evidence" value="ECO:0007669"/>
    <property type="project" value="TreeGrafter"/>
</dbReference>
<keyword evidence="16" id="KW-1185">Reference proteome</keyword>
<dbReference type="GO" id="GO:0005886">
    <property type="term" value="C:plasma membrane"/>
    <property type="evidence" value="ECO:0007669"/>
    <property type="project" value="UniProtKB-SubCell"/>
</dbReference>
<evidence type="ECO:0000256" key="6">
    <source>
        <dbReference type="ARBA" id="ARBA00022989"/>
    </source>
</evidence>
<keyword evidence="5 14" id="KW-0812">Transmembrane</keyword>
<keyword evidence="4" id="KW-1003">Cell membrane</keyword>
<dbReference type="AlphaFoldDB" id="A0A401RGX0"/>
<keyword evidence="6" id="KW-1133">Transmembrane helix</keyword>
<dbReference type="STRING" id="137246.A0A401RGX0"/>
<comment type="similarity">
    <text evidence="14">Belongs to the amiloride-sensitive sodium channel (TC 1.A.6) family.</text>
</comment>
<keyword evidence="10" id="KW-1015">Disulfide bond</keyword>
<keyword evidence="9" id="KW-0472">Membrane</keyword>
<evidence type="ECO:0000256" key="5">
    <source>
        <dbReference type="ARBA" id="ARBA00022692"/>
    </source>
</evidence>
<keyword evidence="11" id="KW-0325">Glycoprotein</keyword>
<dbReference type="PANTHER" id="PTHR11690:SF13">
    <property type="entry name" value="ACID-SENSING ION CHANNEL 4"/>
    <property type="match status" value="1"/>
</dbReference>
<comment type="caution">
    <text evidence="15">The sequence shown here is derived from an EMBL/GenBank/DDBJ whole genome shotgun (WGS) entry which is preliminary data.</text>
</comment>
<evidence type="ECO:0000256" key="4">
    <source>
        <dbReference type="ARBA" id="ARBA00022475"/>
    </source>
</evidence>
<evidence type="ECO:0000256" key="8">
    <source>
        <dbReference type="ARBA" id="ARBA00023065"/>
    </source>
</evidence>
<evidence type="ECO:0000256" key="7">
    <source>
        <dbReference type="ARBA" id="ARBA00023053"/>
    </source>
</evidence>
<evidence type="ECO:0000256" key="14">
    <source>
        <dbReference type="RuleBase" id="RU000679"/>
    </source>
</evidence>
<evidence type="ECO:0000256" key="1">
    <source>
        <dbReference type="ARBA" id="ARBA00004651"/>
    </source>
</evidence>
<dbReference type="OMA" id="NCTMYYL"/>
<comment type="subcellular location">
    <subcellularLocation>
        <location evidence="1">Cell membrane</location>
        <topology evidence="1">Multi-pass membrane protein</topology>
    </subcellularLocation>
</comment>
<evidence type="ECO:0000256" key="3">
    <source>
        <dbReference type="ARBA" id="ARBA00022461"/>
    </source>
</evidence>
<evidence type="ECO:0000256" key="11">
    <source>
        <dbReference type="ARBA" id="ARBA00023180"/>
    </source>
</evidence>
<keyword evidence="12 14" id="KW-0739">Sodium transport</keyword>
<evidence type="ECO:0000256" key="13">
    <source>
        <dbReference type="ARBA" id="ARBA00023303"/>
    </source>
</evidence>
<reference evidence="15 16" key="1">
    <citation type="journal article" date="2018" name="Nat. Ecol. Evol.">
        <title>Shark genomes provide insights into elasmobranch evolution and the origin of vertebrates.</title>
        <authorList>
            <person name="Hara Y"/>
            <person name="Yamaguchi K"/>
            <person name="Onimaru K"/>
            <person name="Kadota M"/>
            <person name="Koyanagi M"/>
            <person name="Keeley SD"/>
            <person name="Tatsumi K"/>
            <person name="Tanaka K"/>
            <person name="Motone F"/>
            <person name="Kageyama Y"/>
            <person name="Nozu R"/>
            <person name="Adachi N"/>
            <person name="Nishimura O"/>
            <person name="Nakagawa R"/>
            <person name="Tanegashima C"/>
            <person name="Kiyatake I"/>
            <person name="Matsumoto R"/>
            <person name="Murakumo K"/>
            <person name="Nishida K"/>
            <person name="Terakita A"/>
            <person name="Kuratani S"/>
            <person name="Sato K"/>
            <person name="Hyodo S Kuraku.S."/>
        </authorList>
    </citation>
    <scope>NUCLEOTIDE SEQUENCE [LARGE SCALE GENOMIC DNA]</scope>
</reference>
<gene>
    <name evidence="15" type="ORF">chiPu_0021995</name>
</gene>
<name>A0A401RGX0_CHIPU</name>
<keyword evidence="8 14" id="KW-0406">Ion transport</keyword>
<organism evidence="15 16">
    <name type="scientific">Chiloscyllium punctatum</name>
    <name type="common">Brownbanded bambooshark</name>
    <name type="synonym">Hemiscyllium punctatum</name>
    <dbReference type="NCBI Taxonomy" id="137246"/>
    <lineage>
        <taxon>Eukaryota</taxon>
        <taxon>Metazoa</taxon>
        <taxon>Chordata</taxon>
        <taxon>Craniata</taxon>
        <taxon>Vertebrata</taxon>
        <taxon>Chondrichthyes</taxon>
        <taxon>Elasmobranchii</taxon>
        <taxon>Galeomorphii</taxon>
        <taxon>Galeoidea</taxon>
        <taxon>Orectolobiformes</taxon>
        <taxon>Hemiscylliidae</taxon>
        <taxon>Chiloscyllium</taxon>
    </lineage>
</organism>